<organism evidence="8 9">
    <name type="scientific">Lautropia mirabilis ATCC 51599</name>
    <dbReference type="NCBI Taxonomy" id="887898"/>
    <lineage>
        <taxon>Bacteria</taxon>
        <taxon>Pseudomonadati</taxon>
        <taxon>Pseudomonadota</taxon>
        <taxon>Betaproteobacteria</taxon>
        <taxon>Burkholderiales</taxon>
        <taxon>Burkholderiaceae</taxon>
        <taxon>Lautropia</taxon>
    </lineage>
</organism>
<keyword evidence="4 6" id="KW-1133">Transmembrane helix</keyword>
<dbReference type="PANTHER" id="PTHR42920">
    <property type="entry name" value="OS03G0707200 PROTEIN-RELATED"/>
    <property type="match status" value="1"/>
</dbReference>
<feature type="transmembrane region" description="Helical" evidence="6">
    <location>
        <begin position="185"/>
        <end position="204"/>
    </location>
</feature>
<dbReference type="AlphaFoldDB" id="E7RXQ6"/>
<dbReference type="InterPro" id="IPR000620">
    <property type="entry name" value="EamA_dom"/>
</dbReference>
<dbReference type="Proteomes" id="UP000011021">
    <property type="component" value="Unassembled WGS sequence"/>
</dbReference>
<gene>
    <name evidence="8" type="ORF">HMPREF0551_1477</name>
</gene>
<evidence type="ECO:0000256" key="5">
    <source>
        <dbReference type="ARBA" id="ARBA00023136"/>
    </source>
</evidence>
<comment type="subcellular location">
    <subcellularLocation>
        <location evidence="1">Cell membrane</location>
        <topology evidence="1">Multi-pass membrane protein</topology>
    </subcellularLocation>
</comment>
<dbReference type="HOGENOM" id="CLU_033863_9_0_4"/>
<evidence type="ECO:0000259" key="7">
    <source>
        <dbReference type="Pfam" id="PF00892"/>
    </source>
</evidence>
<feature type="transmembrane region" description="Helical" evidence="6">
    <location>
        <begin position="155"/>
        <end position="173"/>
    </location>
</feature>
<dbReference type="PANTHER" id="PTHR42920:SF5">
    <property type="entry name" value="EAMA DOMAIN-CONTAINING PROTEIN"/>
    <property type="match status" value="1"/>
</dbReference>
<feature type="transmembrane region" description="Helical" evidence="6">
    <location>
        <begin position="278"/>
        <end position="297"/>
    </location>
</feature>
<dbReference type="InterPro" id="IPR037185">
    <property type="entry name" value="EmrE-like"/>
</dbReference>
<comment type="caution">
    <text evidence="8">The sequence shown here is derived from an EMBL/GenBank/DDBJ whole genome shotgun (WGS) entry which is preliminary data.</text>
</comment>
<evidence type="ECO:0000256" key="6">
    <source>
        <dbReference type="SAM" id="Phobius"/>
    </source>
</evidence>
<dbReference type="Gene3D" id="1.10.3730.20">
    <property type="match status" value="1"/>
</dbReference>
<name>E7RXQ6_9BURK</name>
<dbReference type="eggNOG" id="COG0697">
    <property type="taxonomic scope" value="Bacteria"/>
</dbReference>
<dbReference type="RefSeq" id="WP_005673759.1">
    <property type="nucleotide sequence ID" value="NZ_CP146288.1"/>
</dbReference>
<evidence type="ECO:0000256" key="3">
    <source>
        <dbReference type="ARBA" id="ARBA00022692"/>
    </source>
</evidence>
<protein>
    <submittedName>
        <fullName evidence="8">Putative membrane protein</fullName>
    </submittedName>
</protein>
<dbReference type="PROSITE" id="PS51257">
    <property type="entry name" value="PROKAR_LIPOPROTEIN"/>
    <property type="match status" value="1"/>
</dbReference>
<dbReference type="EMBL" id="AEQP01000010">
    <property type="protein sequence ID" value="EFV94730.1"/>
    <property type="molecule type" value="Genomic_DNA"/>
</dbReference>
<feature type="domain" description="EamA" evidence="7">
    <location>
        <begin position="186"/>
        <end position="320"/>
    </location>
</feature>
<dbReference type="InterPro" id="IPR051258">
    <property type="entry name" value="Diverse_Substrate_Transporter"/>
</dbReference>
<proteinExistence type="predicted"/>
<feature type="transmembrane region" description="Helical" evidence="6">
    <location>
        <begin position="12"/>
        <end position="30"/>
    </location>
</feature>
<evidence type="ECO:0000256" key="2">
    <source>
        <dbReference type="ARBA" id="ARBA00022475"/>
    </source>
</evidence>
<sequence length="326" mass="35256">MPVSRWKPEHLGLFYGLLGSMLFACKGILIKLAYRHGVSTETFLGLRMMWAAPFFAWVAWRSDGAALRRRWHRQAPAGATGLSDDATPRADSVWRSGDVWRVAGLGFSGYYLASYLDFLGLQYVSAGLERVLLYLGPTFVLLLSVFWLKRPVSRTQWTALGVSYLGVILVYLHDLDGSLQVNVPLGSALVLGSCLSYSFYLVGAGEMVRRLGPMRLTAWASLVACVLCVTQALLVGGGDLFRQPIEVQGIALMTAIFCTVFPLFLTTASVNHLGAGKAAQVGMIGPVWTIFLGAVVLGEPTGGLQIVGTAVVILGVLILSRAATRR</sequence>
<feature type="transmembrane region" description="Helical" evidence="6">
    <location>
        <begin position="99"/>
        <end position="119"/>
    </location>
</feature>
<accession>E7RXQ6</accession>
<feature type="transmembrane region" description="Helical" evidence="6">
    <location>
        <begin position="131"/>
        <end position="148"/>
    </location>
</feature>
<feature type="transmembrane region" description="Helical" evidence="6">
    <location>
        <begin position="247"/>
        <end position="266"/>
    </location>
</feature>
<evidence type="ECO:0000313" key="8">
    <source>
        <dbReference type="EMBL" id="EFV94730.1"/>
    </source>
</evidence>
<dbReference type="Pfam" id="PF00892">
    <property type="entry name" value="EamA"/>
    <property type="match status" value="2"/>
</dbReference>
<feature type="transmembrane region" description="Helical" evidence="6">
    <location>
        <begin position="42"/>
        <end position="60"/>
    </location>
</feature>
<feature type="domain" description="EamA" evidence="7">
    <location>
        <begin position="11"/>
        <end position="171"/>
    </location>
</feature>
<feature type="transmembrane region" description="Helical" evidence="6">
    <location>
        <begin position="303"/>
        <end position="323"/>
    </location>
</feature>
<evidence type="ECO:0000256" key="4">
    <source>
        <dbReference type="ARBA" id="ARBA00022989"/>
    </source>
</evidence>
<reference evidence="8 9" key="1">
    <citation type="submission" date="2010-12" db="EMBL/GenBank/DDBJ databases">
        <authorList>
            <person name="Muzny D."/>
            <person name="Qin X."/>
            <person name="Deng J."/>
            <person name="Jiang H."/>
            <person name="Liu Y."/>
            <person name="Qu J."/>
            <person name="Song X.-Z."/>
            <person name="Zhang L."/>
            <person name="Thornton R."/>
            <person name="Coyle M."/>
            <person name="Francisco L."/>
            <person name="Jackson L."/>
            <person name="Javaid M."/>
            <person name="Korchina V."/>
            <person name="Kovar C."/>
            <person name="Mata R."/>
            <person name="Mathew T."/>
            <person name="Ngo R."/>
            <person name="Nguyen L."/>
            <person name="Nguyen N."/>
            <person name="Okwuonu G."/>
            <person name="Ongeri F."/>
            <person name="Pham C."/>
            <person name="Simmons D."/>
            <person name="Wilczek-Boney K."/>
            <person name="Hale W."/>
            <person name="Jakkamsetti A."/>
            <person name="Pham P."/>
            <person name="Ruth R."/>
            <person name="San Lucas F."/>
            <person name="Warren J."/>
            <person name="Zhang J."/>
            <person name="Zhao Z."/>
            <person name="Zhou C."/>
            <person name="Zhu D."/>
            <person name="Lee S."/>
            <person name="Bess C."/>
            <person name="Blankenburg K."/>
            <person name="Forbes L."/>
            <person name="Fu Q."/>
            <person name="Gubbala S."/>
            <person name="Hirani K."/>
            <person name="Jayaseelan J.C."/>
            <person name="Lara F."/>
            <person name="Munidasa M."/>
            <person name="Palculict T."/>
            <person name="Patil S."/>
            <person name="Pu L.-L."/>
            <person name="Saada N."/>
            <person name="Tang L."/>
            <person name="Weissenberger G."/>
            <person name="Zhu Y."/>
            <person name="Hemphill L."/>
            <person name="Shang Y."/>
            <person name="Youmans B."/>
            <person name="Ayvaz T."/>
            <person name="Ross M."/>
            <person name="Santibanez J."/>
            <person name="Aqrawi P."/>
            <person name="Gross S."/>
            <person name="Joshi V."/>
            <person name="Fowler G."/>
            <person name="Nazareth L."/>
            <person name="Reid J."/>
            <person name="Worley K."/>
            <person name="Petrosino J."/>
            <person name="Highlander S."/>
            <person name="Gibbs R."/>
        </authorList>
    </citation>
    <scope>NUCLEOTIDE SEQUENCE [LARGE SCALE GENOMIC DNA]</scope>
    <source>
        <strain evidence="8 9">ATCC 51599</strain>
    </source>
</reference>
<dbReference type="GO" id="GO:0005886">
    <property type="term" value="C:plasma membrane"/>
    <property type="evidence" value="ECO:0007669"/>
    <property type="project" value="UniProtKB-SubCell"/>
</dbReference>
<keyword evidence="9" id="KW-1185">Reference proteome</keyword>
<keyword evidence="2" id="KW-1003">Cell membrane</keyword>
<keyword evidence="3 6" id="KW-0812">Transmembrane</keyword>
<feature type="transmembrane region" description="Helical" evidence="6">
    <location>
        <begin position="216"/>
        <end position="235"/>
    </location>
</feature>
<evidence type="ECO:0000313" key="9">
    <source>
        <dbReference type="Proteomes" id="UP000011021"/>
    </source>
</evidence>
<evidence type="ECO:0000256" key="1">
    <source>
        <dbReference type="ARBA" id="ARBA00004651"/>
    </source>
</evidence>
<keyword evidence="5 6" id="KW-0472">Membrane</keyword>
<dbReference type="SUPFAM" id="SSF103481">
    <property type="entry name" value="Multidrug resistance efflux transporter EmrE"/>
    <property type="match status" value="2"/>
</dbReference>
<dbReference type="STRING" id="887898.HMPREF0551_1477"/>